<evidence type="ECO:0000313" key="2">
    <source>
        <dbReference type="EMBL" id="PZR78272.1"/>
    </source>
</evidence>
<protein>
    <recommendedName>
        <fullName evidence="4">Acetoacetate decarboxylase</fullName>
    </recommendedName>
</protein>
<reference evidence="2 3" key="1">
    <citation type="journal article" date="2017" name="Nature">
        <title>Atmospheric trace gases support primary production in Antarctic desert surface soil.</title>
        <authorList>
            <person name="Ji M."/>
            <person name="Greening C."/>
            <person name="Vanwonterghem I."/>
            <person name="Carere C.R."/>
            <person name="Bay S.K."/>
            <person name="Steen J.A."/>
            <person name="Montgomery K."/>
            <person name="Lines T."/>
            <person name="Beardall J."/>
            <person name="van Dorst J."/>
            <person name="Snape I."/>
            <person name="Stott M.B."/>
            <person name="Hugenholtz P."/>
            <person name="Ferrari B.C."/>
        </authorList>
    </citation>
    <scope>NUCLEOTIDE SEQUENCE [LARGE SCALE GENOMIC DNA]</scope>
    <source>
        <strain evidence="2">RRmetagenome_bin12</strain>
    </source>
</reference>
<name>A0A2W5YZ73_9BACT</name>
<dbReference type="SUPFAM" id="SSF160104">
    <property type="entry name" value="Acetoacetate decarboxylase-like"/>
    <property type="match status" value="1"/>
</dbReference>
<dbReference type="EMBL" id="QHBU01000265">
    <property type="protein sequence ID" value="PZR78272.1"/>
    <property type="molecule type" value="Genomic_DNA"/>
</dbReference>
<accession>A0A2W5YZ73</accession>
<dbReference type="Pfam" id="PF06314">
    <property type="entry name" value="ADC"/>
    <property type="match status" value="1"/>
</dbReference>
<gene>
    <name evidence="2" type="ORF">DLM65_13425</name>
</gene>
<sequence>MSYRKDMDVPPPWGLGGECLVGMVRHRSASDLPCGLARVPGLSLVVGARYDRSPVGPYLELAVGEPARSGVRVGMCVTTMVVTTADARHAGRSKWGMPKVLGDLTWDNDGETRVLRWDERGLVLRATPVGPPLPILVPFRSLQRRGDGLVSATASLRGLARLARVDVEVAEIDPLAWLEGRHVGAVVGSARLAMGEASLLSGLRTPRWSQRPAPDPALLSGPSTGRLAQR</sequence>
<dbReference type="AlphaFoldDB" id="A0A2W5YZ73"/>
<proteinExistence type="predicted"/>
<dbReference type="InterPro" id="IPR023375">
    <property type="entry name" value="ADC_dom_sf"/>
</dbReference>
<dbReference type="GO" id="GO:0016829">
    <property type="term" value="F:lyase activity"/>
    <property type="evidence" value="ECO:0007669"/>
    <property type="project" value="InterPro"/>
</dbReference>
<dbReference type="Proteomes" id="UP000248724">
    <property type="component" value="Unassembled WGS sequence"/>
</dbReference>
<comment type="caution">
    <text evidence="2">The sequence shown here is derived from an EMBL/GenBank/DDBJ whole genome shotgun (WGS) entry which is preliminary data.</text>
</comment>
<evidence type="ECO:0008006" key="4">
    <source>
        <dbReference type="Google" id="ProtNLM"/>
    </source>
</evidence>
<evidence type="ECO:0000313" key="3">
    <source>
        <dbReference type="Proteomes" id="UP000248724"/>
    </source>
</evidence>
<feature type="region of interest" description="Disordered" evidence="1">
    <location>
        <begin position="205"/>
        <end position="230"/>
    </location>
</feature>
<dbReference type="InterPro" id="IPR010451">
    <property type="entry name" value="Acetoacetate_decarboxylase"/>
</dbReference>
<dbReference type="Gene3D" id="2.40.400.10">
    <property type="entry name" value="Acetoacetate decarboxylase-like"/>
    <property type="match status" value="1"/>
</dbReference>
<evidence type="ECO:0000256" key="1">
    <source>
        <dbReference type="SAM" id="MobiDB-lite"/>
    </source>
</evidence>
<organism evidence="2 3">
    <name type="scientific">Candidatus Aeolococcus gillhamiae</name>
    <dbReference type="NCBI Taxonomy" id="3127015"/>
    <lineage>
        <taxon>Bacteria</taxon>
        <taxon>Bacillati</taxon>
        <taxon>Candidatus Dormiibacterota</taxon>
        <taxon>Candidatus Dormibacteria</taxon>
        <taxon>Candidatus Aeolococcales</taxon>
        <taxon>Candidatus Aeolococcaceae</taxon>
        <taxon>Candidatus Aeolococcus</taxon>
    </lineage>
</organism>